<keyword evidence="3" id="KW-1185">Reference proteome</keyword>
<dbReference type="EMBL" id="KU963256">
    <property type="protein sequence ID" value="AMS03272.1"/>
    <property type="molecule type" value="Genomic_DNA"/>
</dbReference>
<accession>A0A142KAY9</accession>
<proteinExistence type="predicted"/>
<feature type="transmembrane region" description="Helical" evidence="1">
    <location>
        <begin position="13"/>
        <end position="33"/>
    </location>
</feature>
<evidence type="ECO:0000313" key="3">
    <source>
        <dbReference type="Proteomes" id="UP000201844"/>
    </source>
</evidence>
<evidence type="ECO:0000256" key="1">
    <source>
        <dbReference type="SAM" id="Phobius"/>
    </source>
</evidence>
<sequence>MDTIKRIWASAPWWAWVIMIGSIAALVIGLIVYQMPSGPGIPYLDSLWSPADDAGTRSGRG</sequence>
<protein>
    <submittedName>
        <fullName evidence="2">Uncharacterized protein</fullName>
    </submittedName>
</protein>
<reference evidence="3" key="1">
    <citation type="submission" date="2016-03" db="EMBL/GenBank/DDBJ databases">
        <authorList>
            <person name="Ploux O."/>
        </authorList>
    </citation>
    <scope>NUCLEOTIDE SEQUENCE [LARGE SCALE GENOMIC DNA]</scope>
</reference>
<organism evidence="2 3">
    <name type="scientific">Gordonia phage Lucky10</name>
    <dbReference type="NCBI Taxonomy" id="1821557"/>
    <lineage>
        <taxon>Viruses</taxon>
        <taxon>Duplodnaviria</taxon>
        <taxon>Heunggongvirae</taxon>
        <taxon>Uroviricota</taxon>
        <taxon>Caudoviricetes</taxon>
        <taxon>Luckytenvirus</taxon>
        <taxon>Luckytenvirus lucky10</taxon>
    </lineage>
</organism>
<dbReference type="Proteomes" id="UP000201844">
    <property type="component" value="Segment"/>
</dbReference>
<keyword evidence="1" id="KW-1133">Transmembrane helix</keyword>
<keyword evidence="1" id="KW-0472">Membrane</keyword>
<dbReference type="OrthoDB" id="28468at10239"/>
<keyword evidence="1" id="KW-0812">Transmembrane</keyword>
<name>A0A142KAY9_9CAUD</name>
<dbReference type="RefSeq" id="YP_009304288.1">
    <property type="nucleotide sequence ID" value="NC_031267.1"/>
</dbReference>
<dbReference type="GeneID" id="29123295"/>
<dbReference type="KEGG" id="vg:29123295"/>
<evidence type="ECO:0000313" key="2">
    <source>
        <dbReference type="EMBL" id="AMS03272.1"/>
    </source>
</evidence>
<gene>
    <name evidence="2" type="primary">29</name>
    <name evidence="2" type="ORF">SEA_LUCKY10_29</name>
</gene>